<dbReference type="SMART" id="SM00487">
    <property type="entry name" value="DEXDc"/>
    <property type="match status" value="1"/>
</dbReference>
<dbReference type="KEGG" id="amyt:AMYT_1602"/>
<accession>A0AAX2AD22</accession>
<feature type="domain" description="Helicase ATP-binding" evidence="3">
    <location>
        <begin position="265"/>
        <end position="408"/>
    </location>
</feature>
<proteinExistence type="predicted"/>
<keyword evidence="1" id="KW-0378">Hydrolase</keyword>
<sequence>MSSKFFTNQDTNTLENRLKDILTHYDIKNLEFLIGYFRISGFKKIASLLNDIDKIRILVGINIDKLTYDAQARGKKFNSLEYEKFSQEFINNQKDVLSKEDYSQQIDESVNQFIKLIAEDRLEIRISQDKNIHSKIYILRENEIKRHDNSTEYRGSVITGSSNLTENGLSKNYEFNVELKYSDDIEFALNEFNDLWAKSVEVSQADIETIKQNSYLKEITPYELYLKFLIEHFEERVNYDPSVAQDLPKGFMKLAYQIDAVNEGLSKIKKHNGFFLSDVVGLGKTITSAMIVKNLCFETKGQILIIAPPSIEKEWKETFKKFQIGSIRHFDFKSYGALEKIKDTEDYEIVIIDESHKFKNFLTSRYKELERICKENVKYEKKIILISATPLNNKPQDIANQLYLFQDKRNSTIDSHPNLETFFAGIDKKYKEIIGKKENQSELSENELKDLEQLSKKVRDNILREVMVRRTRTDIQTNEIYKKDLEEQGLNIPKINPVEELEYKLDDNLLKTFDKTISILTQDLKYYRYQILANLTKEGQKKYGDVQEGFFEKSALSLADIMKTMLVKRLESSFVAFKSTLFKQKRNLEMLINMFEQGQVYIPAKFFDIYELIEKSEDDFLDKVDSFLENEKIKIFDTSDFQDDYLTQLKEDLIIFNELVEMWADIDYDPKLDAFKSVIEYHKNDKIVVFTESKQTAIYLDENLKGYKQVLTIHGENRDKLKDTIRENFDANYPKKKDDYNVIISTDTLSEGVNMHRSNIIYNYDIPWNSTRLMQRIGRINRIGTKHNEIFIYNFKPTAQSESLIELSKKAFIKLQTFHHAVGEDSQIYSKNEQVGTVSLFEKDIDFDKPDDELKFLEEIRKFKEANPKTFKFLQKLPKKVRVQRELQDKKDTSYVFIKNYEAKNYYEVNTQTCEPISFVKMAKNLKTIKSEKAIIPIKEFHYEHVKKATEFYKEELSNVTVQSTNIKVEHKSDKQAIKLFKSWFDKEYIERELYEIFIKTIKEGKLQNLSKEVITISKKYQSKDIMLKLEELQNKYNLFNKKEKKQTKKINIDIVLSETFV</sequence>
<evidence type="ECO:0000313" key="5">
    <source>
        <dbReference type="EMBL" id="RXK14783.1"/>
    </source>
</evidence>
<dbReference type="Gene3D" id="3.40.50.10810">
    <property type="entry name" value="Tandem AAA-ATPase domain"/>
    <property type="match status" value="2"/>
</dbReference>
<dbReference type="InterPro" id="IPR027417">
    <property type="entry name" value="P-loop_NTPase"/>
</dbReference>
<dbReference type="SUPFAM" id="SSF52540">
    <property type="entry name" value="P-loop containing nucleoside triphosphate hydrolases"/>
    <property type="match status" value="2"/>
</dbReference>
<dbReference type="InterPro" id="IPR038718">
    <property type="entry name" value="SNF2-like_sf"/>
</dbReference>
<evidence type="ECO:0000256" key="2">
    <source>
        <dbReference type="SAM" id="Coils"/>
    </source>
</evidence>
<dbReference type="Proteomes" id="UP000290092">
    <property type="component" value="Unassembled WGS sequence"/>
</dbReference>
<dbReference type="Gene3D" id="3.40.50.300">
    <property type="entry name" value="P-loop containing nucleotide triphosphate hydrolases"/>
    <property type="match status" value="1"/>
</dbReference>
<dbReference type="CDD" id="cd18793">
    <property type="entry name" value="SF2_C_SNF"/>
    <property type="match status" value="1"/>
</dbReference>
<dbReference type="PANTHER" id="PTHR45766">
    <property type="entry name" value="DNA ANNEALING HELICASE AND ENDONUCLEASE ZRANB3 FAMILY MEMBER"/>
    <property type="match status" value="1"/>
</dbReference>
<feature type="coiled-coil region" evidence="2">
    <location>
        <begin position="434"/>
        <end position="461"/>
    </location>
</feature>
<name>A0AAX2AD22_9BACT</name>
<dbReference type="GO" id="GO:0005524">
    <property type="term" value="F:ATP binding"/>
    <property type="evidence" value="ECO:0007669"/>
    <property type="project" value="InterPro"/>
</dbReference>
<dbReference type="GO" id="GO:0016787">
    <property type="term" value="F:hydrolase activity"/>
    <property type="evidence" value="ECO:0007669"/>
    <property type="project" value="UniProtKB-KW"/>
</dbReference>
<dbReference type="PROSITE" id="PS51194">
    <property type="entry name" value="HELICASE_CTER"/>
    <property type="match status" value="1"/>
</dbReference>
<dbReference type="Gene3D" id="3.30.870.10">
    <property type="entry name" value="Endonuclease Chain A"/>
    <property type="match status" value="1"/>
</dbReference>
<feature type="coiled-coil region" evidence="2">
    <location>
        <begin position="1023"/>
        <end position="1050"/>
    </location>
</feature>
<gene>
    <name evidence="5" type="ORF">CP985_12000</name>
</gene>
<dbReference type="InterPro" id="IPR049730">
    <property type="entry name" value="SNF2/RAD54-like_C"/>
</dbReference>
<dbReference type="InterPro" id="IPR014001">
    <property type="entry name" value="Helicase_ATP-bd"/>
</dbReference>
<dbReference type="InterPro" id="IPR000330">
    <property type="entry name" value="SNF2_N"/>
</dbReference>
<dbReference type="InterPro" id="IPR001650">
    <property type="entry name" value="Helicase_C-like"/>
</dbReference>
<organism evidence="5 6">
    <name type="scientific">Malaciobacter mytili LMG 24559</name>
    <dbReference type="NCBI Taxonomy" id="1032238"/>
    <lineage>
        <taxon>Bacteria</taxon>
        <taxon>Pseudomonadati</taxon>
        <taxon>Campylobacterota</taxon>
        <taxon>Epsilonproteobacteria</taxon>
        <taxon>Campylobacterales</taxon>
        <taxon>Arcobacteraceae</taxon>
        <taxon>Malaciobacter</taxon>
    </lineage>
</organism>
<evidence type="ECO:0000259" key="4">
    <source>
        <dbReference type="PROSITE" id="PS51194"/>
    </source>
</evidence>
<dbReference type="AlphaFoldDB" id="A0AAX2AD22"/>
<evidence type="ECO:0008006" key="7">
    <source>
        <dbReference type="Google" id="ProtNLM"/>
    </source>
</evidence>
<dbReference type="SUPFAM" id="SSF56024">
    <property type="entry name" value="Phospholipase D/nuclease"/>
    <property type="match status" value="1"/>
</dbReference>
<reference evidence="5 6" key="1">
    <citation type="submission" date="2017-09" db="EMBL/GenBank/DDBJ databases">
        <title>Genomics of the genus Arcobacter.</title>
        <authorList>
            <person name="Perez-Cataluna A."/>
            <person name="Figueras M.J."/>
            <person name="Salas-Masso N."/>
        </authorList>
    </citation>
    <scope>NUCLEOTIDE SEQUENCE [LARGE SCALE GENOMIC DNA]</scope>
    <source>
        <strain evidence="5 6">CECT 7386</strain>
    </source>
</reference>
<protein>
    <recommendedName>
        <fullName evidence="7">Helicase</fullName>
    </recommendedName>
</protein>
<dbReference type="PANTHER" id="PTHR45766:SF6">
    <property type="entry name" value="SWI_SNF-RELATED MATRIX-ASSOCIATED ACTIN-DEPENDENT REGULATOR OF CHROMATIN SUBFAMILY A-LIKE PROTEIN 1"/>
    <property type="match status" value="1"/>
</dbReference>
<keyword evidence="2" id="KW-0175">Coiled coil</keyword>
<comment type="caution">
    <text evidence="5">The sequence shown here is derived from an EMBL/GenBank/DDBJ whole genome shotgun (WGS) entry which is preliminary data.</text>
</comment>
<evidence type="ECO:0000256" key="1">
    <source>
        <dbReference type="ARBA" id="ARBA00022801"/>
    </source>
</evidence>
<feature type="domain" description="Helicase C-terminal" evidence="4">
    <location>
        <begin position="671"/>
        <end position="834"/>
    </location>
</feature>
<dbReference type="RefSeq" id="WP_114842026.1">
    <property type="nucleotide sequence ID" value="NZ_CP031219.1"/>
</dbReference>
<dbReference type="CDD" id="cd09178">
    <property type="entry name" value="PLDc_N_Snf2_like"/>
    <property type="match status" value="1"/>
</dbReference>
<dbReference type="EMBL" id="NXID01000052">
    <property type="protein sequence ID" value="RXK14783.1"/>
    <property type="molecule type" value="Genomic_DNA"/>
</dbReference>
<evidence type="ECO:0000259" key="3">
    <source>
        <dbReference type="PROSITE" id="PS51192"/>
    </source>
</evidence>
<keyword evidence="6" id="KW-1185">Reference proteome</keyword>
<dbReference type="Pfam" id="PF13091">
    <property type="entry name" value="PLDc_2"/>
    <property type="match status" value="1"/>
</dbReference>
<dbReference type="Pfam" id="PF00176">
    <property type="entry name" value="SNF2-rel_dom"/>
    <property type="match status" value="1"/>
</dbReference>
<dbReference type="InterPro" id="IPR025202">
    <property type="entry name" value="PLD-like_dom"/>
</dbReference>
<dbReference type="PROSITE" id="PS51192">
    <property type="entry name" value="HELICASE_ATP_BIND_1"/>
    <property type="match status" value="1"/>
</dbReference>
<evidence type="ECO:0000313" key="6">
    <source>
        <dbReference type="Proteomes" id="UP000290092"/>
    </source>
</evidence>
<dbReference type="SMART" id="SM00490">
    <property type="entry name" value="HELICc"/>
    <property type="match status" value="1"/>
</dbReference>
<dbReference type="Pfam" id="PF00271">
    <property type="entry name" value="Helicase_C"/>
    <property type="match status" value="1"/>
</dbReference>